<organism evidence="9 10">
    <name type="scientific">Paractinoplanes abujensis</name>
    <dbReference type="NCBI Taxonomy" id="882441"/>
    <lineage>
        <taxon>Bacteria</taxon>
        <taxon>Bacillati</taxon>
        <taxon>Actinomycetota</taxon>
        <taxon>Actinomycetes</taxon>
        <taxon>Micromonosporales</taxon>
        <taxon>Micromonosporaceae</taxon>
        <taxon>Paractinoplanes</taxon>
    </lineage>
</organism>
<keyword evidence="3" id="KW-1003">Cell membrane</keyword>
<reference evidence="9 10" key="1">
    <citation type="submission" date="2020-08" db="EMBL/GenBank/DDBJ databases">
        <title>Sequencing the genomes of 1000 actinobacteria strains.</title>
        <authorList>
            <person name="Klenk H.-P."/>
        </authorList>
    </citation>
    <scope>NUCLEOTIDE SEQUENCE [LARGE SCALE GENOMIC DNA]</scope>
    <source>
        <strain evidence="9 10">DSM 45518</strain>
    </source>
</reference>
<feature type="transmembrane region" description="Helical" evidence="7">
    <location>
        <begin position="351"/>
        <end position="378"/>
    </location>
</feature>
<dbReference type="Pfam" id="PF07690">
    <property type="entry name" value="MFS_1"/>
    <property type="match status" value="1"/>
</dbReference>
<evidence type="ECO:0000256" key="6">
    <source>
        <dbReference type="ARBA" id="ARBA00023136"/>
    </source>
</evidence>
<evidence type="ECO:0000256" key="7">
    <source>
        <dbReference type="SAM" id="Phobius"/>
    </source>
</evidence>
<comment type="caution">
    <text evidence="9">The sequence shown here is derived from an EMBL/GenBank/DDBJ whole genome shotgun (WGS) entry which is preliminary data.</text>
</comment>
<feature type="transmembrane region" description="Helical" evidence="7">
    <location>
        <begin position="323"/>
        <end position="345"/>
    </location>
</feature>
<gene>
    <name evidence="9" type="ORF">BKA14_000567</name>
</gene>
<feature type="transmembrane region" description="Helical" evidence="7">
    <location>
        <begin position="422"/>
        <end position="441"/>
    </location>
</feature>
<keyword evidence="4 7" id="KW-0812">Transmembrane</keyword>
<feature type="transmembrane region" description="Helical" evidence="7">
    <location>
        <begin position="390"/>
        <end position="410"/>
    </location>
</feature>
<dbReference type="InterPro" id="IPR036259">
    <property type="entry name" value="MFS_trans_sf"/>
</dbReference>
<feature type="transmembrane region" description="Helical" evidence="7">
    <location>
        <begin position="198"/>
        <end position="216"/>
    </location>
</feature>
<dbReference type="InterPro" id="IPR011701">
    <property type="entry name" value="MFS"/>
</dbReference>
<name>A0A7W7CKU5_9ACTN</name>
<dbReference type="GO" id="GO:0022857">
    <property type="term" value="F:transmembrane transporter activity"/>
    <property type="evidence" value="ECO:0007669"/>
    <property type="project" value="InterPro"/>
</dbReference>
<feature type="transmembrane region" description="Helical" evidence="7">
    <location>
        <begin position="264"/>
        <end position="286"/>
    </location>
</feature>
<dbReference type="AlphaFoldDB" id="A0A7W7CKU5"/>
<evidence type="ECO:0000256" key="1">
    <source>
        <dbReference type="ARBA" id="ARBA00004651"/>
    </source>
</evidence>
<dbReference type="PANTHER" id="PTHR42718">
    <property type="entry name" value="MAJOR FACILITATOR SUPERFAMILY MULTIDRUG TRANSPORTER MFSC"/>
    <property type="match status" value="1"/>
</dbReference>
<evidence type="ECO:0000256" key="3">
    <source>
        <dbReference type="ARBA" id="ARBA00022475"/>
    </source>
</evidence>
<feature type="domain" description="Major facilitator superfamily (MFS) profile" evidence="8">
    <location>
        <begin position="8"/>
        <end position="448"/>
    </location>
</feature>
<dbReference type="EMBL" id="JACHMF010000001">
    <property type="protein sequence ID" value="MBB4690419.1"/>
    <property type="molecule type" value="Genomic_DNA"/>
</dbReference>
<comment type="subcellular location">
    <subcellularLocation>
        <location evidence="1">Cell membrane</location>
        <topology evidence="1">Multi-pass membrane protein</topology>
    </subcellularLocation>
</comment>
<sequence>MDGKARGVALLVAGAFFMEILDATVIAPAAPHIAADLGVEPVSVNVAITAYLLTLAVLIPISGWLTDRYGARRVFTAALTVFTLASVGCAVAVTLPMLVGTRVLQGAGGALMVPVGRLVVIRTTAKTDLVRAIAYLTWPALAAPLIAPALGGVLSTYASWRWIFLINVPLGLAALVLAHRLLPDVRADRPRPLDRRGFLLIALGTAALVAALETVAGPDPRWPLAVTLLVPAAAALGAATAHLRRATHPLVDLSIFHVRTYRATALGGSTFRAAITAIPFLLPLLFQLSFGWTAAQAGLVVIALFLGNIGIKPVTTPLMRRLGIRTVMLGSVLASAACLAGIAFLTAATPLLVTLTVLLLSGVFRSTGFTIYNTIAFADVPPARMTSANTLMSTIQELGAGLGVALGALLVRLGETFTGTPFRVAFLALAALLILPAIEAFRLPTTAGNVITGRTAQPPRPAPRAS</sequence>
<feature type="transmembrane region" description="Helical" evidence="7">
    <location>
        <begin position="77"/>
        <end position="97"/>
    </location>
</feature>
<dbReference type="InterPro" id="IPR020846">
    <property type="entry name" value="MFS_dom"/>
</dbReference>
<keyword evidence="2" id="KW-0813">Transport</keyword>
<dbReference type="SUPFAM" id="SSF103473">
    <property type="entry name" value="MFS general substrate transporter"/>
    <property type="match status" value="1"/>
</dbReference>
<proteinExistence type="predicted"/>
<keyword evidence="10" id="KW-1185">Reference proteome</keyword>
<dbReference type="RefSeq" id="WP_184949384.1">
    <property type="nucleotide sequence ID" value="NZ_BOMC01000050.1"/>
</dbReference>
<protein>
    <submittedName>
        <fullName evidence="9">EmrB/QacA subfamily drug resistance transporter</fullName>
    </submittedName>
</protein>
<keyword evidence="6 7" id="KW-0472">Membrane</keyword>
<evidence type="ECO:0000313" key="10">
    <source>
        <dbReference type="Proteomes" id="UP000542742"/>
    </source>
</evidence>
<evidence type="ECO:0000256" key="4">
    <source>
        <dbReference type="ARBA" id="ARBA00022692"/>
    </source>
</evidence>
<dbReference type="Gene3D" id="1.20.1720.10">
    <property type="entry name" value="Multidrug resistance protein D"/>
    <property type="match status" value="1"/>
</dbReference>
<feature type="transmembrane region" description="Helical" evidence="7">
    <location>
        <begin position="292"/>
        <end position="311"/>
    </location>
</feature>
<feature type="transmembrane region" description="Helical" evidence="7">
    <location>
        <begin position="160"/>
        <end position="178"/>
    </location>
</feature>
<evidence type="ECO:0000313" key="9">
    <source>
        <dbReference type="EMBL" id="MBB4690419.1"/>
    </source>
</evidence>
<dbReference type="GO" id="GO:0005886">
    <property type="term" value="C:plasma membrane"/>
    <property type="evidence" value="ECO:0007669"/>
    <property type="project" value="UniProtKB-SubCell"/>
</dbReference>
<dbReference type="PROSITE" id="PS50850">
    <property type="entry name" value="MFS"/>
    <property type="match status" value="1"/>
</dbReference>
<accession>A0A7W7CKU5</accession>
<feature type="transmembrane region" description="Helical" evidence="7">
    <location>
        <begin position="103"/>
        <end position="120"/>
    </location>
</feature>
<keyword evidence="5 7" id="KW-1133">Transmembrane helix</keyword>
<feature type="transmembrane region" description="Helical" evidence="7">
    <location>
        <begin position="132"/>
        <end position="154"/>
    </location>
</feature>
<evidence type="ECO:0000256" key="5">
    <source>
        <dbReference type="ARBA" id="ARBA00022989"/>
    </source>
</evidence>
<feature type="transmembrane region" description="Helical" evidence="7">
    <location>
        <begin position="45"/>
        <end position="65"/>
    </location>
</feature>
<dbReference type="PANTHER" id="PTHR42718:SF46">
    <property type="entry name" value="BLR6921 PROTEIN"/>
    <property type="match status" value="1"/>
</dbReference>
<dbReference type="Proteomes" id="UP000542742">
    <property type="component" value="Unassembled WGS sequence"/>
</dbReference>
<evidence type="ECO:0000256" key="2">
    <source>
        <dbReference type="ARBA" id="ARBA00022448"/>
    </source>
</evidence>
<dbReference type="Gene3D" id="1.20.1250.20">
    <property type="entry name" value="MFS general substrate transporter like domains"/>
    <property type="match status" value="1"/>
</dbReference>
<evidence type="ECO:0000259" key="8">
    <source>
        <dbReference type="PROSITE" id="PS50850"/>
    </source>
</evidence>
<feature type="transmembrane region" description="Helical" evidence="7">
    <location>
        <begin position="222"/>
        <end position="243"/>
    </location>
</feature>